<evidence type="ECO:0000313" key="4">
    <source>
        <dbReference type="Proteomes" id="UP001344906"/>
    </source>
</evidence>
<dbReference type="PANTHER" id="PTHR43037">
    <property type="entry name" value="UNNAMED PRODUCT-RELATED"/>
    <property type="match status" value="1"/>
</dbReference>
<protein>
    <submittedName>
        <fullName evidence="3">Serine esterase</fullName>
    </submittedName>
</protein>
<proteinExistence type="predicted"/>
<organism evidence="3 4">
    <name type="scientific">Dictyobacter halimunensis</name>
    <dbReference type="NCBI Taxonomy" id="3026934"/>
    <lineage>
        <taxon>Bacteria</taxon>
        <taxon>Bacillati</taxon>
        <taxon>Chloroflexota</taxon>
        <taxon>Ktedonobacteria</taxon>
        <taxon>Ktedonobacterales</taxon>
        <taxon>Dictyobacteraceae</taxon>
        <taxon>Dictyobacter</taxon>
    </lineage>
</organism>
<dbReference type="Proteomes" id="UP001344906">
    <property type="component" value="Unassembled WGS sequence"/>
</dbReference>
<dbReference type="Gene3D" id="3.40.50.1820">
    <property type="entry name" value="alpha/beta hydrolase"/>
    <property type="match status" value="1"/>
</dbReference>
<dbReference type="RefSeq" id="WP_338257384.1">
    <property type="nucleotide sequence ID" value="NZ_BSRI01000002.1"/>
</dbReference>
<evidence type="ECO:0000313" key="3">
    <source>
        <dbReference type="EMBL" id="GLV60342.1"/>
    </source>
</evidence>
<keyword evidence="2" id="KW-0378">Hydrolase</keyword>
<keyword evidence="1" id="KW-0732">Signal</keyword>
<dbReference type="SUPFAM" id="SSF53474">
    <property type="entry name" value="alpha/beta-Hydrolases"/>
    <property type="match status" value="1"/>
</dbReference>
<dbReference type="InterPro" id="IPR029058">
    <property type="entry name" value="AB_hydrolase_fold"/>
</dbReference>
<dbReference type="InterPro" id="IPR050955">
    <property type="entry name" value="Plant_Biomass_Hydrol_Est"/>
</dbReference>
<evidence type="ECO:0000256" key="1">
    <source>
        <dbReference type="ARBA" id="ARBA00022729"/>
    </source>
</evidence>
<accession>A0ABQ6G6A5</accession>
<keyword evidence="4" id="KW-1185">Reference proteome</keyword>
<gene>
    <name evidence="3" type="ORF">KDH_71620</name>
</gene>
<sequence>MSPARDISSKAWRGRLSARPADPAVALKEAPKGLFTLDQQDGHDAILYVPPSYQPDTPLPLVLMLHGAGGNARGGLEPFLPLADMANLILLAPSSGDQTWDVIRGGFGPDVSYIDNMLGQAFAWYAVDTSYLGIAGFSDGASYALSLGLTNGDLFTHIIAFSPGFMAPASHYGTPRIYISHGTRDAVLPINRCSRRIVPQLQQEHYDVHYCEFDGPHTVPIEAVRGAWQWFYQ</sequence>
<comment type="caution">
    <text evidence="3">The sequence shown here is derived from an EMBL/GenBank/DDBJ whole genome shotgun (WGS) entry which is preliminary data.</text>
</comment>
<dbReference type="PANTHER" id="PTHR43037:SF5">
    <property type="entry name" value="FERULOYL ESTERASE"/>
    <property type="match status" value="1"/>
</dbReference>
<evidence type="ECO:0000256" key="2">
    <source>
        <dbReference type="ARBA" id="ARBA00022801"/>
    </source>
</evidence>
<dbReference type="EMBL" id="BSRI01000002">
    <property type="protein sequence ID" value="GLV60342.1"/>
    <property type="molecule type" value="Genomic_DNA"/>
</dbReference>
<reference evidence="3 4" key="1">
    <citation type="submission" date="2023-02" db="EMBL/GenBank/DDBJ databases">
        <title>Dictyobacter halimunensis sp. nov., a new member of the class Ktedonobacteria from forest soil in a geothermal area.</title>
        <authorList>
            <person name="Rachmania M.K."/>
            <person name="Ningsih F."/>
            <person name="Sakai Y."/>
            <person name="Yabe S."/>
            <person name="Yokota A."/>
            <person name="Sjamsuridzal W."/>
        </authorList>
    </citation>
    <scope>NUCLEOTIDE SEQUENCE [LARGE SCALE GENOMIC DNA]</scope>
    <source>
        <strain evidence="3 4">S3.2.2.5</strain>
    </source>
</reference>
<name>A0ABQ6G6A5_9CHLR</name>